<dbReference type="OrthoDB" id="7619731at2"/>
<dbReference type="Proteomes" id="UP000244867">
    <property type="component" value="Unassembled WGS sequence"/>
</dbReference>
<dbReference type="InterPro" id="IPR021247">
    <property type="entry name" value="DUF2785"/>
</dbReference>
<reference evidence="1 2" key="1">
    <citation type="submission" date="2018-03" db="EMBL/GenBank/DDBJ databases">
        <authorList>
            <person name="Keele B.F."/>
        </authorList>
    </citation>
    <scope>NUCLEOTIDE SEQUENCE [LARGE SCALE GENOMIC DNA]</scope>
    <source>
        <strain evidence="1 2">IB-3</strain>
    </source>
</reference>
<name>A0A2R7YVZ2_9ACTN</name>
<sequence>MATGYWQDVLSKGLAVPEDRPLDDLTAELTTMLGSPDPEQRDGTAYPALSTWIDRGVYDDLLAGLGDGMAAGLTVGLGEVGTDSVFRRSFSVLALAECLARDNEKLLLPSARVFDWGDRVASWYLRERDVRGFVPGKGWAHAIAHGADAIGVLAQSPYFATNELTVFLDVLADRLLDLDSGLLLAGEPDRMAAATMQILRRNVVSLKVLEPWIHRIAAGANPFGSSGEHDPFERAGNPQAYLRALHVQLTLASNPPQVRPDLILVLVEALKATNFPFLAPPD</sequence>
<dbReference type="Pfam" id="PF10978">
    <property type="entry name" value="DUF2785"/>
    <property type="match status" value="1"/>
</dbReference>
<proteinExistence type="predicted"/>
<evidence type="ECO:0000313" key="1">
    <source>
        <dbReference type="EMBL" id="PUA80484.1"/>
    </source>
</evidence>
<dbReference type="AlphaFoldDB" id="A0A2R7YVZ2"/>
<protein>
    <recommendedName>
        <fullName evidence="3">DUF2785 domain-containing protein</fullName>
    </recommendedName>
</protein>
<keyword evidence="2" id="KW-1185">Reference proteome</keyword>
<gene>
    <name evidence="1" type="ORF">C7S10_14160</name>
</gene>
<organism evidence="1 2">
    <name type="scientific">Nocardioides currus</name>
    <dbReference type="NCBI Taxonomy" id="2133958"/>
    <lineage>
        <taxon>Bacteria</taxon>
        <taxon>Bacillati</taxon>
        <taxon>Actinomycetota</taxon>
        <taxon>Actinomycetes</taxon>
        <taxon>Propionibacteriales</taxon>
        <taxon>Nocardioidaceae</taxon>
        <taxon>Nocardioides</taxon>
    </lineage>
</organism>
<accession>A0A2R7YVZ2</accession>
<comment type="caution">
    <text evidence="1">The sequence shown here is derived from an EMBL/GenBank/DDBJ whole genome shotgun (WGS) entry which is preliminary data.</text>
</comment>
<evidence type="ECO:0000313" key="2">
    <source>
        <dbReference type="Proteomes" id="UP000244867"/>
    </source>
</evidence>
<dbReference type="EMBL" id="PYXZ01000006">
    <property type="protein sequence ID" value="PUA80484.1"/>
    <property type="molecule type" value="Genomic_DNA"/>
</dbReference>
<evidence type="ECO:0008006" key="3">
    <source>
        <dbReference type="Google" id="ProtNLM"/>
    </source>
</evidence>
<dbReference type="RefSeq" id="WP_108345290.1">
    <property type="nucleotide sequence ID" value="NZ_PYXZ01000006.1"/>
</dbReference>